<protein>
    <recommendedName>
        <fullName evidence="3">Capsular polysaccharide biosynthesis protein-like protein</fullName>
    </recommendedName>
</protein>
<comment type="caution">
    <text evidence="1">The sequence shown here is derived from an EMBL/GenBank/DDBJ whole genome shotgun (WGS) entry which is preliminary data.</text>
</comment>
<sequence>MSDHPVLTGLPDEMSEQAATAFNTLRGGPDWQISPHVSVPALSKAALFILVKDEADMIGQNLRHHYQLGFRRFFILVLDNNSTDGTTDIIMQFRQDHPDAGVFCALDYQVAYYQASKMKALEQFMLLYLEHDEIPVEWVFFVDADELITCCTRNADQSAETFNAMLEDPAVSMLVFHWAQAALVSPEGYPVPFGPTLNDTPVAVWPTMKVRVTKVAYRLRQGLSPVTGNHFVEQFKQPASAIRIMIESGFCILHFPMRSKEQIQKKIVNGFNALQASNQPDYVGEHWRTYYSWYKQGGDNVLMGLLRDHIRSCIRP</sequence>
<dbReference type="InterPro" id="IPR029044">
    <property type="entry name" value="Nucleotide-diphossugar_trans"/>
</dbReference>
<evidence type="ECO:0000313" key="1">
    <source>
        <dbReference type="EMBL" id="KXV15301.1"/>
    </source>
</evidence>
<reference evidence="1 2" key="1">
    <citation type="submission" date="2015-06" db="EMBL/GenBank/DDBJ databases">
        <title>Improved classification and identification of acetic acid bacteria using matrix-assisted laser desorption/ionization time-of-flight mass spectrometry; Gluconobacter nephelii and Gluconobacter uchimurae are later heterotypic synonyms of Gluconobacter japonicus and Gluconobacter oxydans, respectively.</title>
        <authorList>
            <person name="Li L."/>
            <person name="Cleenwerck I."/>
            <person name="De Vuyst L."/>
            <person name="Vandamme P."/>
        </authorList>
    </citation>
    <scope>NUCLEOTIDE SEQUENCE [LARGE SCALE GENOMIC DNA]</scope>
    <source>
        <strain evidence="1 2">LMG 1552</strain>
    </source>
</reference>
<gene>
    <name evidence="1" type="ORF">AD933_09110</name>
</gene>
<dbReference type="SUPFAM" id="SSF53448">
    <property type="entry name" value="Nucleotide-diphospho-sugar transferases"/>
    <property type="match status" value="1"/>
</dbReference>
<evidence type="ECO:0000313" key="2">
    <source>
        <dbReference type="Proteomes" id="UP000075526"/>
    </source>
</evidence>
<dbReference type="EMBL" id="LHZF01000166">
    <property type="protein sequence ID" value="KXV15301.1"/>
    <property type="molecule type" value="Genomic_DNA"/>
</dbReference>
<evidence type="ECO:0008006" key="3">
    <source>
        <dbReference type="Google" id="ProtNLM"/>
    </source>
</evidence>
<proteinExistence type="predicted"/>
<dbReference type="AlphaFoldDB" id="A0A149RMQ7"/>
<accession>A0A149RMQ7</accession>
<name>A0A149RMQ7_9PROT</name>
<dbReference type="Gene3D" id="3.90.550.10">
    <property type="entry name" value="Spore Coat Polysaccharide Biosynthesis Protein SpsA, Chain A"/>
    <property type="match status" value="1"/>
</dbReference>
<dbReference type="RefSeq" id="WP_061508371.1">
    <property type="nucleotide sequence ID" value="NZ_LHZF01000166.1"/>
</dbReference>
<dbReference type="Proteomes" id="UP000075526">
    <property type="component" value="Unassembled WGS sequence"/>
</dbReference>
<dbReference type="PATRIC" id="fig|178901.13.peg.1930"/>
<dbReference type="Pfam" id="PF13704">
    <property type="entry name" value="Glyco_tranf_2_4"/>
    <property type="match status" value="1"/>
</dbReference>
<organism evidence="1 2">
    <name type="scientific">Acetobacter malorum</name>
    <dbReference type="NCBI Taxonomy" id="178901"/>
    <lineage>
        <taxon>Bacteria</taxon>
        <taxon>Pseudomonadati</taxon>
        <taxon>Pseudomonadota</taxon>
        <taxon>Alphaproteobacteria</taxon>
        <taxon>Acetobacterales</taxon>
        <taxon>Acetobacteraceae</taxon>
        <taxon>Acetobacter</taxon>
    </lineage>
</organism>